<dbReference type="InParanoid" id="B7Q1R4"/>
<dbReference type="VEuPathDB" id="VectorBase:ISCI010056"/>
<proteinExistence type="predicted"/>
<evidence type="ECO:0000313" key="3">
    <source>
        <dbReference type="EnsemblMetazoa" id="ISCW010056-PA"/>
    </source>
</evidence>
<keyword evidence="4" id="KW-1185">Reference proteome</keyword>
<evidence type="ECO:0000313" key="2">
    <source>
        <dbReference type="EMBL" id="EEC12786.1"/>
    </source>
</evidence>
<dbReference type="Proteomes" id="UP000001555">
    <property type="component" value="Unassembled WGS sequence"/>
</dbReference>
<dbReference type="EMBL" id="DS839047">
    <property type="protein sequence ID" value="EEC12786.1"/>
    <property type="molecule type" value="Genomic_DNA"/>
</dbReference>
<name>B7Q1R4_IXOSC</name>
<feature type="compositionally biased region" description="Polar residues" evidence="1">
    <location>
        <begin position="72"/>
        <end position="81"/>
    </location>
</feature>
<organism>
    <name type="scientific">Ixodes scapularis</name>
    <name type="common">Black-legged tick</name>
    <name type="synonym">Deer tick</name>
    <dbReference type="NCBI Taxonomy" id="6945"/>
    <lineage>
        <taxon>Eukaryota</taxon>
        <taxon>Metazoa</taxon>
        <taxon>Ecdysozoa</taxon>
        <taxon>Arthropoda</taxon>
        <taxon>Chelicerata</taxon>
        <taxon>Arachnida</taxon>
        <taxon>Acari</taxon>
        <taxon>Parasitiformes</taxon>
        <taxon>Ixodida</taxon>
        <taxon>Ixodoidea</taxon>
        <taxon>Ixodidae</taxon>
        <taxon>Ixodinae</taxon>
        <taxon>Ixodes</taxon>
    </lineage>
</organism>
<sequence>MAAAATLASVEQFQQHALSAVPFTGTRPHLIEGLSVAQTGPSYRCLGVGQAERSQLAAAATARPYEARRGAPNSTAATTCP</sequence>
<dbReference type="EMBL" id="ABJB010955260">
    <property type="status" value="NOT_ANNOTATED_CDS"/>
    <property type="molecule type" value="Genomic_DNA"/>
</dbReference>
<dbReference type="EnsemblMetazoa" id="ISCW010056-RA">
    <property type="protein sequence ID" value="ISCW010056-PA"/>
    <property type="gene ID" value="ISCW010056"/>
</dbReference>
<accession>B7Q1R4</accession>
<feature type="region of interest" description="Disordered" evidence="1">
    <location>
        <begin position="62"/>
        <end position="81"/>
    </location>
</feature>
<dbReference type="PaxDb" id="6945-B7Q1R4"/>
<protein>
    <submittedName>
        <fullName evidence="2 3">Uncharacterized protein</fullName>
    </submittedName>
</protein>
<reference evidence="2 4" key="1">
    <citation type="submission" date="2008-03" db="EMBL/GenBank/DDBJ databases">
        <title>Annotation of Ixodes scapularis.</title>
        <authorList>
            <consortium name="Ixodes scapularis Genome Project Consortium"/>
            <person name="Caler E."/>
            <person name="Hannick L.I."/>
            <person name="Bidwell S."/>
            <person name="Joardar V."/>
            <person name="Thiagarajan M."/>
            <person name="Amedeo P."/>
            <person name="Galinsky K.J."/>
            <person name="Schobel S."/>
            <person name="Inman J."/>
            <person name="Hostetler J."/>
            <person name="Miller J."/>
            <person name="Hammond M."/>
            <person name="Megy K."/>
            <person name="Lawson D."/>
            <person name="Kodira C."/>
            <person name="Sutton G."/>
            <person name="Meyer J."/>
            <person name="Hill C.A."/>
            <person name="Birren B."/>
            <person name="Nene V."/>
            <person name="Collins F."/>
            <person name="Alarcon-Chaidez F."/>
            <person name="Wikel S."/>
            <person name="Strausberg R."/>
        </authorList>
    </citation>
    <scope>NUCLEOTIDE SEQUENCE [LARGE SCALE GENOMIC DNA]</scope>
    <source>
        <strain evidence="4">Wikel</strain>
        <strain evidence="2">Wikel colony</strain>
    </source>
</reference>
<evidence type="ECO:0000256" key="1">
    <source>
        <dbReference type="SAM" id="MobiDB-lite"/>
    </source>
</evidence>
<gene>
    <name evidence="2" type="ORF">IscW_ISCW010056</name>
</gene>
<dbReference type="VEuPathDB" id="VectorBase:ISCW010056"/>
<evidence type="ECO:0000313" key="4">
    <source>
        <dbReference type="Proteomes" id="UP000001555"/>
    </source>
</evidence>
<reference evidence="3" key="2">
    <citation type="submission" date="2020-05" db="UniProtKB">
        <authorList>
            <consortium name="EnsemblMetazoa"/>
        </authorList>
    </citation>
    <scope>IDENTIFICATION</scope>
    <source>
        <strain evidence="3">wikel</strain>
    </source>
</reference>
<dbReference type="HOGENOM" id="CLU_2576514_0_0_1"/>
<dbReference type="AlphaFoldDB" id="B7Q1R4"/>